<sequence length="88" mass="9814">MDLLGGKSCMTNLIGFCDQTTGLMNEERAVDVIYLDFSQAFEPISHNILIDKLVKCGLDKRAVDQNLTELSGPEGYDQQHKDHLEASQ</sequence>
<evidence type="ECO:0000256" key="1">
    <source>
        <dbReference type="SAM" id="MobiDB-lite"/>
    </source>
</evidence>
<dbReference type="AlphaFoldDB" id="A0A2I0UKN5"/>
<reference evidence="3" key="1">
    <citation type="submission" date="2017-11" db="EMBL/GenBank/DDBJ databases">
        <authorList>
            <person name="Lima N.C."/>
            <person name="Parody-Merino A.M."/>
            <person name="Battley P.F."/>
            <person name="Fidler A.E."/>
            <person name="Prosdocimi F."/>
        </authorList>
    </citation>
    <scope>NUCLEOTIDE SEQUENCE [LARGE SCALE GENOMIC DNA]</scope>
</reference>
<dbReference type="OrthoDB" id="10063195at2759"/>
<evidence type="ECO:0000313" key="3">
    <source>
        <dbReference type="Proteomes" id="UP000233556"/>
    </source>
</evidence>
<reference evidence="3" key="2">
    <citation type="submission" date="2017-12" db="EMBL/GenBank/DDBJ databases">
        <title>Genome sequence of the Bar-tailed Godwit (Limosa lapponica baueri).</title>
        <authorList>
            <person name="Lima N.C.B."/>
            <person name="Parody-Merino A.M."/>
            <person name="Battley P.F."/>
            <person name="Fidler A.E."/>
            <person name="Prosdocimi F."/>
        </authorList>
    </citation>
    <scope>NUCLEOTIDE SEQUENCE [LARGE SCALE GENOMIC DNA]</scope>
</reference>
<evidence type="ECO:0000313" key="2">
    <source>
        <dbReference type="EMBL" id="PKU46593.1"/>
    </source>
</evidence>
<protein>
    <recommendedName>
        <fullName evidence="4">Rna-directed dna polymerase from mobile element jockey-like</fullName>
    </recommendedName>
</protein>
<organism evidence="2 3">
    <name type="scientific">Limosa lapponica baueri</name>
    <dbReference type="NCBI Taxonomy" id="1758121"/>
    <lineage>
        <taxon>Eukaryota</taxon>
        <taxon>Metazoa</taxon>
        <taxon>Chordata</taxon>
        <taxon>Craniata</taxon>
        <taxon>Vertebrata</taxon>
        <taxon>Euteleostomi</taxon>
        <taxon>Archelosauria</taxon>
        <taxon>Archosauria</taxon>
        <taxon>Dinosauria</taxon>
        <taxon>Saurischia</taxon>
        <taxon>Theropoda</taxon>
        <taxon>Coelurosauria</taxon>
        <taxon>Aves</taxon>
        <taxon>Neognathae</taxon>
        <taxon>Neoaves</taxon>
        <taxon>Charadriiformes</taxon>
        <taxon>Scolopacidae</taxon>
        <taxon>Limosa</taxon>
    </lineage>
</organism>
<dbReference type="PANTHER" id="PTHR33332">
    <property type="entry name" value="REVERSE TRANSCRIPTASE DOMAIN-CONTAINING PROTEIN"/>
    <property type="match status" value="1"/>
</dbReference>
<feature type="compositionally biased region" description="Basic and acidic residues" evidence="1">
    <location>
        <begin position="77"/>
        <end position="88"/>
    </location>
</feature>
<dbReference type="EMBL" id="KZ505704">
    <property type="protein sequence ID" value="PKU46593.1"/>
    <property type="molecule type" value="Genomic_DNA"/>
</dbReference>
<feature type="region of interest" description="Disordered" evidence="1">
    <location>
        <begin position="69"/>
        <end position="88"/>
    </location>
</feature>
<accession>A0A2I0UKN5</accession>
<name>A0A2I0UKN5_LIMLA</name>
<keyword evidence="3" id="KW-1185">Reference proteome</keyword>
<evidence type="ECO:0008006" key="4">
    <source>
        <dbReference type="Google" id="ProtNLM"/>
    </source>
</evidence>
<gene>
    <name evidence="2" type="ORF">llap_3084</name>
</gene>
<dbReference type="Proteomes" id="UP000233556">
    <property type="component" value="Unassembled WGS sequence"/>
</dbReference>
<proteinExistence type="predicted"/>